<keyword evidence="11" id="KW-1185">Reference proteome</keyword>
<keyword evidence="6 8" id="KW-0472">Membrane</keyword>
<feature type="domain" description="RCK C-terminal" evidence="9">
    <location>
        <begin position="433"/>
        <end position="518"/>
    </location>
</feature>
<dbReference type="InterPro" id="IPR006037">
    <property type="entry name" value="RCK_C"/>
</dbReference>
<dbReference type="STRING" id="526218.Sterm_2188"/>
<dbReference type="PROSITE" id="PS51202">
    <property type="entry name" value="RCK_C"/>
    <property type="match status" value="1"/>
</dbReference>
<comment type="subcellular location">
    <subcellularLocation>
        <location evidence="1">Membrane</location>
        <topology evidence="1">Multi-pass membrane protein</topology>
    </subcellularLocation>
</comment>
<keyword evidence="7" id="KW-0868">Chloride</keyword>
<organism evidence="10 11">
    <name type="scientific">Sebaldella termitidis (strain ATCC 33386 / NCTC 11300)</name>
    <dbReference type="NCBI Taxonomy" id="526218"/>
    <lineage>
        <taxon>Bacteria</taxon>
        <taxon>Fusobacteriati</taxon>
        <taxon>Fusobacteriota</taxon>
        <taxon>Fusobacteriia</taxon>
        <taxon>Fusobacteriales</taxon>
        <taxon>Leptotrichiaceae</taxon>
        <taxon>Sebaldella</taxon>
    </lineage>
</organism>
<evidence type="ECO:0000313" key="10">
    <source>
        <dbReference type="EMBL" id="ACZ09042.1"/>
    </source>
</evidence>
<evidence type="ECO:0000256" key="7">
    <source>
        <dbReference type="ARBA" id="ARBA00023214"/>
    </source>
</evidence>
<protein>
    <submittedName>
        <fullName evidence="10">Chloride channel core</fullName>
    </submittedName>
</protein>
<dbReference type="GO" id="GO:0005886">
    <property type="term" value="C:plasma membrane"/>
    <property type="evidence" value="ECO:0007669"/>
    <property type="project" value="TreeGrafter"/>
</dbReference>
<dbReference type="InterPro" id="IPR036721">
    <property type="entry name" value="RCK_C_sf"/>
</dbReference>
<dbReference type="GO" id="GO:0008324">
    <property type="term" value="F:monoatomic cation transmembrane transporter activity"/>
    <property type="evidence" value="ECO:0007669"/>
    <property type="project" value="InterPro"/>
</dbReference>
<gene>
    <name evidence="10" type="ordered locus">Sterm_2188</name>
</gene>
<dbReference type="InterPro" id="IPR001807">
    <property type="entry name" value="ClC"/>
</dbReference>
<keyword evidence="3 8" id="KW-0812">Transmembrane</keyword>
<dbReference type="GO" id="GO:0006813">
    <property type="term" value="P:potassium ion transport"/>
    <property type="evidence" value="ECO:0007669"/>
    <property type="project" value="InterPro"/>
</dbReference>
<feature type="transmembrane region" description="Helical" evidence="8">
    <location>
        <begin position="400"/>
        <end position="420"/>
    </location>
</feature>
<dbReference type="Pfam" id="PF02080">
    <property type="entry name" value="TrkA_C"/>
    <property type="match status" value="1"/>
</dbReference>
<evidence type="ECO:0000256" key="2">
    <source>
        <dbReference type="ARBA" id="ARBA00022448"/>
    </source>
</evidence>
<keyword evidence="2" id="KW-0813">Transport</keyword>
<feature type="transmembrane region" description="Helical" evidence="8">
    <location>
        <begin position="21"/>
        <end position="42"/>
    </location>
</feature>
<dbReference type="AlphaFoldDB" id="D1AKC6"/>
<dbReference type="InterPro" id="IPR014743">
    <property type="entry name" value="Cl-channel_core"/>
</dbReference>
<feature type="transmembrane region" description="Helical" evidence="8">
    <location>
        <begin position="191"/>
        <end position="210"/>
    </location>
</feature>
<dbReference type="PANTHER" id="PTHR45711">
    <property type="entry name" value="CHLORIDE CHANNEL PROTEIN"/>
    <property type="match status" value="1"/>
</dbReference>
<evidence type="ECO:0000256" key="3">
    <source>
        <dbReference type="ARBA" id="ARBA00022692"/>
    </source>
</evidence>
<evidence type="ECO:0000256" key="6">
    <source>
        <dbReference type="ARBA" id="ARBA00023136"/>
    </source>
</evidence>
<feature type="transmembrane region" description="Helical" evidence="8">
    <location>
        <begin position="160"/>
        <end position="185"/>
    </location>
</feature>
<proteinExistence type="predicted"/>
<dbReference type="GO" id="GO:0005247">
    <property type="term" value="F:voltage-gated chloride channel activity"/>
    <property type="evidence" value="ECO:0007669"/>
    <property type="project" value="TreeGrafter"/>
</dbReference>
<evidence type="ECO:0000256" key="5">
    <source>
        <dbReference type="ARBA" id="ARBA00023065"/>
    </source>
</evidence>
<keyword evidence="5" id="KW-0406">Ion transport</keyword>
<reference evidence="10 11" key="2">
    <citation type="journal article" date="2010" name="Stand. Genomic Sci.">
        <title>Complete genome sequence of Sebaldella termitidis type strain (NCTC 11300).</title>
        <authorList>
            <person name="Harmon-Smith M."/>
            <person name="Celia L."/>
            <person name="Chertkov O."/>
            <person name="Lapidus A."/>
            <person name="Copeland A."/>
            <person name="Glavina Del Rio T."/>
            <person name="Nolan M."/>
            <person name="Lucas S."/>
            <person name="Tice H."/>
            <person name="Cheng J.F."/>
            <person name="Han C."/>
            <person name="Detter J.C."/>
            <person name="Bruce D."/>
            <person name="Goodwin L."/>
            <person name="Pitluck S."/>
            <person name="Pati A."/>
            <person name="Liolios K."/>
            <person name="Ivanova N."/>
            <person name="Mavromatis K."/>
            <person name="Mikhailova N."/>
            <person name="Chen A."/>
            <person name="Palaniappan K."/>
            <person name="Land M."/>
            <person name="Hauser L."/>
            <person name="Chang Y.J."/>
            <person name="Jeffries C.D."/>
            <person name="Brettin T."/>
            <person name="Goker M."/>
            <person name="Beck B."/>
            <person name="Bristow J."/>
            <person name="Eisen J.A."/>
            <person name="Markowitz V."/>
            <person name="Hugenholtz P."/>
            <person name="Kyrpides N.C."/>
            <person name="Klenk H.P."/>
            <person name="Chen F."/>
        </authorList>
    </citation>
    <scope>NUCLEOTIDE SEQUENCE [LARGE SCALE GENOMIC DNA]</scope>
    <source>
        <strain evidence="11">ATCC 33386 / NCTC 11300</strain>
    </source>
</reference>
<feature type="transmembrane region" description="Helical" evidence="8">
    <location>
        <begin position="231"/>
        <end position="250"/>
    </location>
</feature>
<sequence>MKNDLLNLLTDWQKLKSRKHNLLLIFYSLLTGTLSGAVVILYRLGLDKIGILREKLFENLSVWNFCTGIFIFILIGVILQFLVMKFPLISGSGIPQVKALLMQKIHFRWLPELILKFFGGLLSIGVGLSLGREGPSIHLGALVGEGINEVTGRSEMEKKYFITCGASAGLAAAFNAPLAGVIFALEELHKFFSPLLLICTLIASITADFLTRIFLGYHPVFNFEVTAPTEFNSLMEIFLILIFGIIMSFMGKLFSDNLIKFQKVYKKIDLNPYFKAAGLMLIAFFTAFLFKDITGGGHNLIEKITQYPTPVLILFLLLAGKFLYTLISYSSGFPGGIFLPMLVIGALLGKIYGIFIVNLFGVSDIYITHYIILGMAAYFTAVVRAPITGIILILEMTGNFSHLFALTFISAVSYIITEFINLEPVYDVLFNNMSFASNKDINKEKKIITVTIPVIADSKLSNKMVRDLKWPADTLLAGIRRDGNEFIPNGNTILKNGDLLVILTDKEKASVIAYYLYEMGTIVKFSKKNRTKKGVTLFIRVTPLLYIKNSLPYSAAFSNPSLL</sequence>
<keyword evidence="4 8" id="KW-1133">Transmembrane helix</keyword>
<evidence type="ECO:0000259" key="9">
    <source>
        <dbReference type="PROSITE" id="PS51202"/>
    </source>
</evidence>
<dbReference type="Pfam" id="PF00654">
    <property type="entry name" value="Voltage_CLC"/>
    <property type="match status" value="1"/>
</dbReference>
<reference evidence="11" key="1">
    <citation type="submission" date="2009-09" db="EMBL/GenBank/DDBJ databases">
        <title>The complete chromosome of Sebaldella termitidis ATCC 33386.</title>
        <authorList>
            <consortium name="US DOE Joint Genome Institute (JGI-PGF)"/>
            <person name="Lucas S."/>
            <person name="Copeland A."/>
            <person name="Lapidus A."/>
            <person name="Glavina del Rio T."/>
            <person name="Dalin E."/>
            <person name="Tice H."/>
            <person name="Bruce D."/>
            <person name="Goodwin L."/>
            <person name="Pitluck S."/>
            <person name="Kyrpides N."/>
            <person name="Mavromatis K."/>
            <person name="Ivanova N."/>
            <person name="Mikhailova N."/>
            <person name="Sims D."/>
            <person name="Meincke L."/>
            <person name="Brettin T."/>
            <person name="Detter J.C."/>
            <person name="Han C."/>
            <person name="Larimer F."/>
            <person name="Land M."/>
            <person name="Hauser L."/>
            <person name="Markowitz V."/>
            <person name="Cheng J.F."/>
            <person name="Hugenholtz P."/>
            <person name="Woyke T."/>
            <person name="Wu D."/>
            <person name="Eisen J.A."/>
        </authorList>
    </citation>
    <scope>NUCLEOTIDE SEQUENCE [LARGE SCALE GENOMIC DNA]</scope>
    <source>
        <strain evidence="11">ATCC 33386 / NCTC 11300</strain>
    </source>
</reference>
<evidence type="ECO:0000256" key="8">
    <source>
        <dbReference type="SAM" id="Phobius"/>
    </source>
</evidence>
<accession>D1AKC6</accession>
<dbReference type="SUPFAM" id="SSF116726">
    <property type="entry name" value="TrkA C-terminal domain-like"/>
    <property type="match status" value="1"/>
</dbReference>
<dbReference type="eggNOG" id="COG0569">
    <property type="taxonomic scope" value="Bacteria"/>
</dbReference>
<name>D1AKC6_SEBTE</name>
<dbReference type="HOGENOM" id="CLU_015263_7_4_0"/>
<feature type="transmembrane region" description="Helical" evidence="8">
    <location>
        <begin position="337"/>
        <end position="360"/>
    </location>
</feature>
<dbReference type="eggNOG" id="COG0038">
    <property type="taxonomic scope" value="Bacteria"/>
</dbReference>
<dbReference type="Proteomes" id="UP000000845">
    <property type="component" value="Chromosome"/>
</dbReference>
<dbReference type="Gene3D" id="1.10.3080.10">
    <property type="entry name" value="Clc chloride channel"/>
    <property type="match status" value="1"/>
</dbReference>
<feature type="transmembrane region" description="Helical" evidence="8">
    <location>
        <begin position="372"/>
        <end position="394"/>
    </location>
</feature>
<dbReference type="Gene3D" id="3.30.70.1450">
    <property type="entry name" value="Regulator of K+ conductance, C-terminal domain"/>
    <property type="match status" value="1"/>
</dbReference>
<dbReference type="PRINTS" id="PR00762">
    <property type="entry name" value="CLCHANNEL"/>
</dbReference>
<dbReference type="EMBL" id="CP001739">
    <property type="protein sequence ID" value="ACZ09042.1"/>
    <property type="molecule type" value="Genomic_DNA"/>
</dbReference>
<dbReference type="KEGG" id="str:Sterm_2188"/>
<evidence type="ECO:0000256" key="4">
    <source>
        <dbReference type="ARBA" id="ARBA00022989"/>
    </source>
</evidence>
<feature type="transmembrane region" description="Helical" evidence="8">
    <location>
        <begin position="311"/>
        <end position="331"/>
    </location>
</feature>
<feature type="transmembrane region" description="Helical" evidence="8">
    <location>
        <begin position="62"/>
        <end position="83"/>
    </location>
</feature>
<dbReference type="CDD" id="cd01031">
    <property type="entry name" value="EriC"/>
    <property type="match status" value="1"/>
</dbReference>
<dbReference type="RefSeq" id="WP_012861636.1">
    <property type="nucleotide sequence ID" value="NC_013517.1"/>
</dbReference>
<evidence type="ECO:0000256" key="1">
    <source>
        <dbReference type="ARBA" id="ARBA00004141"/>
    </source>
</evidence>
<feature type="transmembrane region" description="Helical" evidence="8">
    <location>
        <begin position="270"/>
        <end position="290"/>
    </location>
</feature>
<dbReference type="SUPFAM" id="SSF81340">
    <property type="entry name" value="Clc chloride channel"/>
    <property type="match status" value="1"/>
</dbReference>
<dbReference type="PANTHER" id="PTHR45711:SF6">
    <property type="entry name" value="CHLORIDE CHANNEL PROTEIN"/>
    <property type="match status" value="1"/>
</dbReference>
<evidence type="ECO:0000313" key="11">
    <source>
        <dbReference type="Proteomes" id="UP000000845"/>
    </source>
</evidence>